<feature type="compositionally biased region" description="Polar residues" evidence="6">
    <location>
        <begin position="252"/>
        <end position="264"/>
    </location>
</feature>
<dbReference type="InterPro" id="IPR006121">
    <property type="entry name" value="HMA_dom"/>
</dbReference>
<keyword evidence="2" id="KW-0479">Metal-binding</keyword>
<dbReference type="Gene3D" id="3.30.70.100">
    <property type="match status" value="1"/>
</dbReference>
<dbReference type="AlphaFoldDB" id="A0A835K921"/>
<feature type="compositionally biased region" description="Basic and acidic residues" evidence="6">
    <location>
        <begin position="85"/>
        <end position="114"/>
    </location>
</feature>
<feature type="compositionally biased region" description="Polar residues" evidence="6">
    <location>
        <begin position="180"/>
        <end position="191"/>
    </location>
</feature>
<evidence type="ECO:0000256" key="4">
    <source>
        <dbReference type="ARBA" id="ARBA00023289"/>
    </source>
</evidence>
<dbReference type="PROSITE" id="PS50846">
    <property type="entry name" value="HMA_2"/>
    <property type="match status" value="1"/>
</dbReference>
<feature type="compositionally biased region" description="Low complexity" evidence="6">
    <location>
        <begin position="222"/>
        <end position="233"/>
    </location>
</feature>
<dbReference type="OrthoDB" id="689350at2759"/>
<organism evidence="8 9">
    <name type="scientific">Salix dunnii</name>
    <dbReference type="NCBI Taxonomy" id="1413687"/>
    <lineage>
        <taxon>Eukaryota</taxon>
        <taxon>Viridiplantae</taxon>
        <taxon>Streptophyta</taxon>
        <taxon>Embryophyta</taxon>
        <taxon>Tracheophyta</taxon>
        <taxon>Spermatophyta</taxon>
        <taxon>Magnoliopsida</taxon>
        <taxon>eudicotyledons</taxon>
        <taxon>Gunneridae</taxon>
        <taxon>Pentapetalae</taxon>
        <taxon>rosids</taxon>
        <taxon>fabids</taxon>
        <taxon>Malpighiales</taxon>
        <taxon>Salicaceae</taxon>
        <taxon>Saliceae</taxon>
        <taxon>Salix</taxon>
    </lineage>
</organism>
<keyword evidence="1" id="KW-0488">Methylation</keyword>
<evidence type="ECO:0000256" key="1">
    <source>
        <dbReference type="ARBA" id="ARBA00022481"/>
    </source>
</evidence>
<dbReference type="GO" id="GO:0046872">
    <property type="term" value="F:metal ion binding"/>
    <property type="evidence" value="ECO:0007669"/>
    <property type="project" value="UniProtKB-KW"/>
</dbReference>
<comment type="similarity">
    <text evidence="5">Belongs to the HIPP family.</text>
</comment>
<dbReference type="InterPro" id="IPR036163">
    <property type="entry name" value="HMA_dom_sf"/>
</dbReference>
<sequence length="340" mass="36453">MAAGSEASKAAPAENTGPPLKYKTWVLKVSVHCEECKRKVKRILRSIDGVYTADVDLRQQKVTVIGNVDADTLIKKLVKKTGKHAELWPEKADNKQKDKKKEKGKEKEKEKEKESDEESSDEEGDDGENEKECKVKNIVVKIEDPSPKHGGGCHGVVGSQEGGDVRVTEVRINEVTAKKNVTSPGWGQSPVTDKKAGGECEVGAGGSAGGGKKKKKKKKKGQTGNNNTGVEGENSGHAPAGIGSPSLGHAQVQFQQPTNRSPPRQNHAYEYPAITCYAPTVYAMSSIVAHPGTCYGASYYAPPYCNACVLPPSDSDPYPPQPSGSFEIFSDENPNACSVM</sequence>
<feature type="compositionally biased region" description="Acidic residues" evidence="6">
    <location>
        <begin position="115"/>
        <end position="129"/>
    </location>
</feature>
<dbReference type="EMBL" id="JADGMS010000005">
    <property type="protein sequence ID" value="KAF9681566.1"/>
    <property type="molecule type" value="Genomic_DNA"/>
</dbReference>
<accession>A0A835K921</accession>
<name>A0A835K921_9ROSI</name>
<dbReference type="Proteomes" id="UP000657918">
    <property type="component" value="Unassembled WGS sequence"/>
</dbReference>
<dbReference type="CDD" id="cd00371">
    <property type="entry name" value="HMA"/>
    <property type="match status" value="1"/>
</dbReference>
<evidence type="ECO:0000313" key="9">
    <source>
        <dbReference type="Proteomes" id="UP000657918"/>
    </source>
</evidence>
<evidence type="ECO:0000259" key="7">
    <source>
        <dbReference type="PROSITE" id="PS50846"/>
    </source>
</evidence>
<gene>
    <name evidence="8" type="ORF">SADUNF_Sadunf05G0015000</name>
</gene>
<feature type="domain" description="HMA" evidence="7">
    <location>
        <begin position="22"/>
        <end position="86"/>
    </location>
</feature>
<feature type="region of interest" description="Disordered" evidence="6">
    <location>
        <begin position="85"/>
        <end position="136"/>
    </location>
</feature>
<feature type="region of interest" description="Disordered" evidence="6">
    <location>
        <begin position="180"/>
        <end position="266"/>
    </location>
</feature>
<evidence type="ECO:0000256" key="2">
    <source>
        <dbReference type="ARBA" id="ARBA00022723"/>
    </source>
</evidence>
<keyword evidence="9" id="KW-1185">Reference proteome</keyword>
<evidence type="ECO:0000256" key="6">
    <source>
        <dbReference type="SAM" id="MobiDB-lite"/>
    </source>
</evidence>
<dbReference type="PANTHER" id="PTHR45868:SF69">
    <property type="entry name" value="HEAVY METAL-ASSOCIATED ISOPRENYLATED PLANT PROTEIN 35"/>
    <property type="match status" value="1"/>
</dbReference>
<keyword evidence="4" id="KW-0636">Prenylation</keyword>
<protein>
    <recommendedName>
        <fullName evidence="7">HMA domain-containing protein</fullName>
    </recommendedName>
</protein>
<dbReference type="PANTHER" id="PTHR45868">
    <property type="entry name" value="HEAVY METAL-ASSOCIATED ISOPRENYLATED PLANT PROTEIN 33-RELATED"/>
    <property type="match status" value="1"/>
</dbReference>
<dbReference type="SUPFAM" id="SSF55008">
    <property type="entry name" value="HMA, heavy metal-associated domain"/>
    <property type="match status" value="1"/>
</dbReference>
<keyword evidence="3" id="KW-0449">Lipoprotein</keyword>
<dbReference type="Pfam" id="PF00403">
    <property type="entry name" value="HMA"/>
    <property type="match status" value="1"/>
</dbReference>
<evidence type="ECO:0000256" key="3">
    <source>
        <dbReference type="ARBA" id="ARBA00023288"/>
    </source>
</evidence>
<evidence type="ECO:0000313" key="8">
    <source>
        <dbReference type="EMBL" id="KAF9681566.1"/>
    </source>
</evidence>
<reference evidence="8 9" key="1">
    <citation type="submission" date="2020-10" db="EMBL/GenBank/DDBJ databases">
        <title>Plant Genome Project.</title>
        <authorList>
            <person name="Zhang R.-G."/>
        </authorList>
    </citation>
    <scope>NUCLEOTIDE SEQUENCE [LARGE SCALE GENOMIC DNA]</scope>
    <source>
        <strain evidence="8">FAFU-HL-1</strain>
        <tissue evidence="8">Leaf</tissue>
    </source>
</reference>
<feature type="compositionally biased region" description="Basic residues" evidence="6">
    <location>
        <begin position="211"/>
        <end position="221"/>
    </location>
</feature>
<comment type="caution">
    <text evidence="8">The sequence shown here is derived from an EMBL/GenBank/DDBJ whole genome shotgun (WGS) entry which is preliminary data.</text>
</comment>
<evidence type="ECO:0000256" key="5">
    <source>
        <dbReference type="ARBA" id="ARBA00024045"/>
    </source>
</evidence>
<proteinExistence type="inferred from homology"/>